<dbReference type="SUPFAM" id="SSF46689">
    <property type="entry name" value="Homeodomain-like"/>
    <property type="match status" value="1"/>
</dbReference>
<dbReference type="RefSeq" id="WP_196913509.1">
    <property type="nucleotide sequence ID" value="NZ_JADTFC010000097.1"/>
</dbReference>
<keyword evidence="3" id="KW-1185">Reference proteome</keyword>
<name>A0ABS0KSH2_PSENT</name>
<comment type="caution">
    <text evidence="2">The sequence shown here is derived from an EMBL/GenBank/DDBJ whole genome shotgun (WGS) entry which is preliminary data.</text>
</comment>
<evidence type="ECO:0000313" key="2">
    <source>
        <dbReference type="EMBL" id="MBG6291040.1"/>
    </source>
</evidence>
<dbReference type="InterPro" id="IPR009057">
    <property type="entry name" value="Homeodomain-like_sf"/>
</dbReference>
<reference evidence="2 3" key="1">
    <citation type="submission" date="2020-11" db="EMBL/GenBank/DDBJ databases">
        <title>Enhanced detection system for hospital associated transmission using whole genome sequencing surveillance.</title>
        <authorList>
            <person name="Harrison L.H."/>
            <person name="Van Tyne D."/>
            <person name="Marsh J.W."/>
            <person name="Griffith M.P."/>
            <person name="Snyder D.J."/>
            <person name="Cooper V.S."/>
            <person name="Mustapha M."/>
        </authorList>
    </citation>
    <scope>NUCLEOTIDE SEQUENCE [LARGE SCALE GENOMIC DNA]</scope>
    <source>
        <strain evidence="2 3">PSA00705</strain>
    </source>
</reference>
<proteinExistence type="predicted"/>
<accession>A0ABS0KSH2</accession>
<dbReference type="EMBL" id="JADTFC010000097">
    <property type="protein sequence ID" value="MBG6291040.1"/>
    <property type="molecule type" value="Genomic_DNA"/>
</dbReference>
<dbReference type="InterPro" id="IPR014875">
    <property type="entry name" value="Mor_transcription_activator"/>
</dbReference>
<evidence type="ECO:0000259" key="1">
    <source>
        <dbReference type="Pfam" id="PF08765"/>
    </source>
</evidence>
<dbReference type="Proteomes" id="UP000608450">
    <property type="component" value="Unassembled WGS sequence"/>
</dbReference>
<organism evidence="2 3">
    <name type="scientific">Pseudomonas nitroreducens</name>
    <dbReference type="NCBI Taxonomy" id="46680"/>
    <lineage>
        <taxon>Bacteria</taxon>
        <taxon>Pseudomonadati</taxon>
        <taxon>Pseudomonadota</taxon>
        <taxon>Gammaproteobacteria</taxon>
        <taxon>Pseudomonadales</taxon>
        <taxon>Pseudomonadaceae</taxon>
        <taxon>Pseudomonas</taxon>
    </lineage>
</organism>
<sequence length="145" mass="16204">MNLEQVRDQLPEQVLEIAQLVGMPAALRLVGELGGTTWDFAHGANRNGVIKVAALADIVGDEAAERLTARFGGDSFYIARCDVALRRLRDLEIHQQFEQAVREGVSARTVVAELARTYKLSDRRIWIILKQYLPEPTARTGNLFD</sequence>
<feature type="domain" description="Mor transcription activator" evidence="1">
    <location>
        <begin position="50"/>
        <end position="132"/>
    </location>
</feature>
<gene>
    <name evidence="2" type="ORF">I5I61_26590</name>
</gene>
<dbReference type="Gene3D" id="1.10.10.60">
    <property type="entry name" value="Homeodomain-like"/>
    <property type="match status" value="1"/>
</dbReference>
<protein>
    <recommendedName>
        <fullName evidence="1">Mor transcription activator domain-containing protein</fullName>
    </recommendedName>
</protein>
<dbReference type="Pfam" id="PF08765">
    <property type="entry name" value="Mor"/>
    <property type="match status" value="1"/>
</dbReference>
<evidence type="ECO:0000313" key="3">
    <source>
        <dbReference type="Proteomes" id="UP000608450"/>
    </source>
</evidence>